<comment type="catalytic activity">
    <reaction evidence="7">
        <text>aldehydo-D-galacturonate = keto-D-tagaturonate</text>
        <dbReference type="Rhea" id="RHEA:27702"/>
        <dbReference type="ChEBI" id="CHEBI:12952"/>
        <dbReference type="ChEBI" id="CHEBI:17886"/>
    </reaction>
</comment>
<comment type="catalytic activity">
    <reaction evidence="1 7">
        <text>D-glucuronate = D-fructuronate</text>
        <dbReference type="Rhea" id="RHEA:13049"/>
        <dbReference type="ChEBI" id="CHEBI:58720"/>
        <dbReference type="ChEBI" id="CHEBI:59863"/>
        <dbReference type="EC" id="5.3.1.12"/>
    </reaction>
</comment>
<dbReference type="GO" id="GO:0008880">
    <property type="term" value="F:glucuronate isomerase activity"/>
    <property type="evidence" value="ECO:0007669"/>
    <property type="project" value="UniProtKB-UniRule"/>
</dbReference>
<evidence type="ECO:0000256" key="2">
    <source>
        <dbReference type="ARBA" id="ARBA00004892"/>
    </source>
</evidence>
<dbReference type="AlphaFoldDB" id="A0A095ZN60"/>
<dbReference type="Pfam" id="PF02614">
    <property type="entry name" value="UxaC"/>
    <property type="match status" value="1"/>
</dbReference>
<accession>A0A095ZN60</accession>
<proteinExistence type="inferred from homology"/>
<evidence type="ECO:0000256" key="6">
    <source>
        <dbReference type="ARBA" id="ARBA00023235"/>
    </source>
</evidence>
<dbReference type="PANTHER" id="PTHR30068">
    <property type="entry name" value="URONATE ISOMERASE"/>
    <property type="match status" value="1"/>
</dbReference>
<keyword evidence="6 7" id="KW-0413">Isomerase</keyword>
<dbReference type="GO" id="GO:0019698">
    <property type="term" value="P:D-galacturonate catabolic process"/>
    <property type="evidence" value="ECO:0007669"/>
    <property type="project" value="TreeGrafter"/>
</dbReference>
<evidence type="ECO:0000256" key="5">
    <source>
        <dbReference type="ARBA" id="ARBA00020555"/>
    </source>
</evidence>
<evidence type="ECO:0000313" key="8">
    <source>
        <dbReference type="EMBL" id="KGF36210.1"/>
    </source>
</evidence>
<evidence type="ECO:0000256" key="3">
    <source>
        <dbReference type="ARBA" id="ARBA00008397"/>
    </source>
</evidence>
<evidence type="ECO:0000256" key="1">
    <source>
        <dbReference type="ARBA" id="ARBA00001165"/>
    </source>
</evidence>
<dbReference type="HAMAP" id="MF_00675">
    <property type="entry name" value="UxaC"/>
    <property type="match status" value="1"/>
</dbReference>
<dbReference type="Gene3D" id="1.10.2020.10">
    <property type="entry name" value="uronate isomerase, domain 2, chain A"/>
    <property type="match status" value="1"/>
</dbReference>
<protein>
    <recommendedName>
        <fullName evidence="5 7">Uronate isomerase</fullName>
        <ecNumber evidence="4 7">5.3.1.12</ecNumber>
    </recommendedName>
    <alternativeName>
        <fullName evidence="7">Glucuronate isomerase</fullName>
    </alternativeName>
    <alternativeName>
        <fullName evidence="7">Uronic isomerase</fullName>
    </alternativeName>
</protein>
<evidence type="ECO:0000256" key="4">
    <source>
        <dbReference type="ARBA" id="ARBA00012546"/>
    </source>
</evidence>
<name>A0A095ZN60_9BACT</name>
<dbReference type="Proteomes" id="UP000029556">
    <property type="component" value="Unassembled WGS sequence"/>
</dbReference>
<evidence type="ECO:0000256" key="7">
    <source>
        <dbReference type="HAMAP-Rule" id="MF_00675"/>
    </source>
</evidence>
<dbReference type="EC" id="5.3.1.12" evidence="4 7"/>
<dbReference type="UniPathway" id="UPA00246"/>
<comment type="caution">
    <text evidence="8">The sequence shown here is derived from an EMBL/GenBank/DDBJ whole genome shotgun (WGS) entry which is preliminary data.</text>
</comment>
<dbReference type="InterPro" id="IPR032466">
    <property type="entry name" value="Metal_Hydrolase"/>
</dbReference>
<reference evidence="8 9" key="1">
    <citation type="submission" date="2014-07" db="EMBL/GenBank/DDBJ databases">
        <authorList>
            <person name="McCorrison J."/>
            <person name="Sanka R."/>
            <person name="Torralba M."/>
            <person name="Gillis M."/>
            <person name="Haft D.H."/>
            <person name="Methe B."/>
            <person name="Sutton G."/>
            <person name="Nelson K.E."/>
        </authorList>
    </citation>
    <scope>NUCLEOTIDE SEQUENCE [LARGE SCALE GENOMIC DNA]</scope>
    <source>
        <strain evidence="8 9">DNF00853</strain>
    </source>
</reference>
<dbReference type="PANTHER" id="PTHR30068:SF4">
    <property type="entry name" value="URONATE ISOMERASE"/>
    <property type="match status" value="1"/>
</dbReference>
<dbReference type="NCBIfam" id="NF002794">
    <property type="entry name" value="PRK02925.1"/>
    <property type="match status" value="1"/>
</dbReference>
<evidence type="ECO:0000313" key="9">
    <source>
        <dbReference type="Proteomes" id="UP000029556"/>
    </source>
</evidence>
<dbReference type="Gene3D" id="3.20.20.140">
    <property type="entry name" value="Metal-dependent hydrolases"/>
    <property type="match status" value="1"/>
</dbReference>
<gene>
    <name evidence="7" type="primary">uxaC</name>
    <name evidence="8" type="ORF">HMPREF2137_02780</name>
</gene>
<dbReference type="GO" id="GO:0042840">
    <property type="term" value="P:D-glucuronate catabolic process"/>
    <property type="evidence" value="ECO:0007669"/>
    <property type="project" value="TreeGrafter"/>
</dbReference>
<dbReference type="RefSeq" id="WP_036871942.1">
    <property type="nucleotide sequence ID" value="NZ_JRNN01000029.1"/>
</dbReference>
<dbReference type="SUPFAM" id="SSF51556">
    <property type="entry name" value="Metallo-dependent hydrolases"/>
    <property type="match status" value="1"/>
</dbReference>
<dbReference type="InterPro" id="IPR003766">
    <property type="entry name" value="Uronate_isomerase"/>
</dbReference>
<comment type="similarity">
    <text evidence="3 7">Belongs to the metallo-dependent hydrolases superfamily. Uronate isomerase family.</text>
</comment>
<organism evidence="8 9">
    <name type="scientific">Hoylesella buccalis DNF00853</name>
    <dbReference type="NCBI Taxonomy" id="1401074"/>
    <lineage>
        <taxon>Bacteria</taxon>
        <taxon>Pseudomonadati</taxon>
        <taxon>Bacteroidota</taxon>
        <taxon>Bacteroidia</taxon>
        <taxon>Bacteroidales</taxon>
        <taxon>Prevotellaceae</taxon>
        <taxon>Hoylesella</taxon>
    </lineage>
</organism>
<dbReference type="EMBL" id="JRNN01000029">
    <property type="protein sequence ID" value="KGF36210.1"/>
    <property type="molecule type" value="Genomic_DNA"/>
</dbReference>
<sequence length="471" mass="54812">MKNFMDDDFLLHTPTAHKLYFEHAANMPIIDYHCHLDPKMVAENQPFKSITELWLGGDHYKWRALRANGIDERYITGTDTSDWEKFVKWAETVPYTLRNPLYHWTHLELKTAFGIDKRLNPDTAKEIYDACNAKLKEDPQLTPWGLLNKYRVEVVCTTDDPTDDLRYHQLTKECALKTKMLPTWRPDKAMSPECPDAFRAYAEKLAAVSGIDIHNFNDFLDALQQRHDFFNSMGCRLSDHGIEKFYAEPYTDNEIKIIFDKVYGGYQLSAEETLKFKSAMLYIFGIQDHAAGWTQQYHYGAMRNNNTRMFDKIGADTGFDSIGEYNTAKECSRFLDRLDQEGRLSKTILYNLNPNANEVLATMIGNFQDGTIPGKIQWGSGWWFMDQKNGMQNQLNTLSLLGLLSRFVGMLTDSRSFLSYPRHEYFRRILCDLIGTDIENGELPYTGYEQQRINQMVEDVCYYNAKQFFNF</sequence>
<dbReference type="OrthoDB" id="9766564at2"/>
<comment type="pathway">
    <text evidence="2 7">Carbohydrate metabolism; pentose and glucuronate interconversion.</text>
</comment>